<keyword evidence="8" id="KW-0472">Membrane</keyword>
<evidence type="ECO:0000256" key="4">
    <source>
        <dbReference type="ARBA" id="ARBA00022692"/>
    </source>
</evidence>
<evidence type="ECO:0000256" key="1">
    <source>
        <dbReference type="ARBA" id="ARBA00004651"/>
    </source>
</evidence>
<accession>A0A2S3Z645</accession>
<dbReference type="PANTHER" id="PTHR24421">
    <property type="entry name" value="NITRATE/NITRITE SENSOR PROTEIN NARX-RELATED"/>
    <property type="match status" value="1"/>
</dbReference>
<evidence type="ECO:0000259" key="9">
    <source>
        <dbReference type="PROSITE" id="PS50109"/>
    </source>
</evidence>
<sequence length="342" mass="36446">MRVVEELKARLASQASPLVSDRTVGDELMVQVEGILVRVFSSLAAADAPGRPPGRGPVITATAGADIGRRRADQHIHPAESLAAANVLFDVSLTVITEVLPGRWEPAAVALSLHHAIMENVVPAATSYVNVLLGRLSGAHTEERLRISRDLHDRVAHGIAVAHQRLQLSGFADTERDDDGSADIRAALEALQLALHETQAIATELRYQVGSKQLHEALIDFVDDAADEVAPVIVSNTGSPRRLTTGVQEEAFIVVRELVHNARRHAQASSIRIDLTWTPTSVTVSVRDDGIGFVRANVRPGALGLIGARERAEAIGAELVIVTTVGSGTVVTLDLPIVEESA</sequence>
<gene>
    <name evidence="10" type="ORF">C3B59_16650</name>
</gene>
<dbReference type="InterPro" id="IPR011712">
    <property type="entry name" value="Sig_transdc_His_kin_sub3_dim/P"/>
</dbReference>
<dbReference type="SMART" id="SM00387">
    <property type="entry name" value="HATPase_c"/>
    <property type="match status" value="1"/>
</dbReference>
<dbReference type="GO" id="GO:0000155">
    <property type="term" value="F:phosphorelay sensor kinase activity"/>
    <property type="evidence" value="ECO:0007669"/>
    <property type="project" value="InterPro"/>
</dbReference>
<evidence type="ECO:0000256" key="5">
    <source>
        <dbReference type="ARBA" id="ARBA00022777"/>
    </source>
</evidence>
<keyword evidence="3" id="KW-0808">Transferase</keyword>
<dbReference type="OrthoDB" id="144293at2"/>
<dbReference type="EMBL" id="PPXF01000065">
    <property type="protein sequence ID" value="POH59685.1"/>
    <property type="molecule type" value="Genomic_DNA"/>
</dbReference>
<dbReference type="Pfam" id="PF02518">
    <property type="entry name" value="HATPase_c"/>
    <property type="match status" value="1"/>
</dbReference>
<dbReference type="InterPro" id="IPR005467">
    <property type="entry name" value="His_kinase_dom"/>
</dbReference>
<comment type="subcellular location">
    <subcellularLocation>
        <location evidence="1">Cell membrane</location>
        <topology evidence="1">Multi-pass membrane protein</topology>
    </subcellularLocation>
</comment>
<dbReference type="Gene3D" id="1.20.5.1930">
    <property type="match status" value="1"/>
</dbReference>
<evidence type="ECO:0000313" key="10">
    <source>
        <dbReference type="EMBL" id="POH59685.1"/>
    </source>
</evidence>
<dbReference type="GO" id="GO:0046983">
    <property type="term" value="F:protein dimerization activity"/>
    <property type="evidence" value="ECO:0007669"/>
    <property type="project" value="InterPro"/>
</dbReference>
<dbReference type="CDD" id="cd16917">
    <property type="entry name" value="HATPase_UhpB-NarQ-NarX-like"/>
    <property type="match status" value="1"/>
</dbReference>
<evidence type="ECO:0000313" key="11">
    <source>
        <dbReference type="Proteomes" id="UP000237104"/>
    </source>
</evidence>
<dbReference type="InterPro" id="IPR050482">
    <property type="entry name" value="Sensor_HK_TwoCompSys"/>
</dbReference>
<evidence type="ECO:0000256" key="2">
    <source>
        <dbReference type="ARBA" id="ARBA00022475"/>
    </source>
</evidence>
<keyword evidence="2" id="KW-1003">Cell membrane</keyword>
<dbReference type="GO" id="GO:0005886">
    <property type="term" value="C:plasma membrane"/>
    <property type="evidence" value="ECO:0007669"/>
    <property type="project" value="UniProtKB-SubCell"/>
</dbReference>
<dbReference type="PROSITE" id="PS50109">
    <property type="entry name" value="HIS_KIN"/>
    <property type="match status" value="1"/>
</dbReference>
<evidence type="ECO:0000256" key="6">
    <source>
        <dbReference type="ARBA" id="ARBA00022989"/>
    </source>
</evidence>
<keyword evidence="6" id="KW-1133">Transmembrane helix</keyword>
<proteinExistence type="predicted"/>
<feature type="domain" description="Histidine kinase" evidence="9">
    <location>
        <begin position="254"/>
        <end position="339"/>
    </location>
</feature>
<dbReference type="Pfam" id="PF07730">
    <property type="entry name" value="HisKA_3"/>
    <property type="match status" value="1"/>
</dbReference>
<protein>
    <submittedName>
        <fullName evidence="10">Sensor histidine kinase</fullName>
    </submittedName>
</protein>
<name>A0A2S3Z645_9MICO</name>
<keyword evidence="7" id="KW-0902">Two-component regulatory system</keyword>
<evidence type="ECO:0000256" key="8">
    <source>
        <dbReference type="ARBA" id="ARBA00023136"/>
    </source>
</evidence>
<dbReference type="Gene3D" id="3.30.565.10">
    <property type="entry name" value="Histidine kinase-like ATPase, C-terminal domain"/>
    <property type="match status" value="1"/>
</dbReference>
<dbReference type="Proteomes" id="UP000237104">
    <property type="component" value="Unassembled WGS sequence"/>
</dbReference>
<keyword evidence="4" id="KW-0812">Transmembrane</keyword>
<dbReference type="AlphaFoldDB" id="A0A2S3Z645"/>
<evidence type="ECO:0000256" key="3">
    <source>
        <dbReference type="ARBA" id="ARBA00022679"/>
    </source>
</evidence>
<dbReference type="InterPro" id="IPR003594">
    <property type="entry name" value="HATPase_dom"/>
</dbReference>
<reference evidence="10 11" key="1">
    <citation type="submission" date="2018-01" db="EMBL/GenBank/DDBJ databases">
        <title>Cryobacterium sp. nov., from glaciers in China.</title>
        <authorList>
            <person name="Liu Q."/>
            <person name="Xin Y.-H."/>
        </authorList>
    </citation>
    <scope>NUCLEOTIDE SEQUENCE [LARGE SCALE GENOMIC DNA]</scope>
    <source>
        <strain evidence="10 11">TMB1-8</strain>
    </source>
</reference>
<comment type="caution">
    <text evidence="10">The sequence shown here is derived from an EMBL/GenBank/DDBJ whole genome shotgun (WGS) entry which is preliminary data.</text>
</comment>
<organism evidence="10 11">
    <name type="scientific">Cryobacterium zongtaii</name>
    <dbReference type="NCBI Taxonomy" id="1259217"/>
    <lineage>
        <taxon>Bacteria</taxon>
        <taxon>Bacillati</taxon>
        <taxon>Actinomycetota</taxon>
        <taxon>Actinomycetes</taxon>
        <taxon>Micrococcales</taxon>
        <taxon>Microbacteriaceae</taxon>
        <taxon>Cryobacterium</taxon>
    </lineage>
</organism>
<keyword evidence="5 10" id="KW-0418">Kinase</keyword>
<dbReference type="InterPro" id="IPR036890">
    <property type="entry name" value="HATPase_C_sf"/>
</dbReference>
<dbReference type="PANTHER" id="PTHR24421:SF37">
    <property type="entry name" value="SENSOR HISTIDINE KINASE NARS"/>
    <property type="match status" value="1"/>
</dbReference>
<evidence type="ECO:0000256" key="7">
    <source>
        <dbReference type="ARBA" id="ARBA00023012"/>
    </source>
</evidence>
<dbReference type="SUPFAM" id="SSF55874">
    <property type="entry name" value="ATPase domain of HSP90 chaperone/DNA topoisomerase II/histidine kinase"/>
    <property type="match status" value="1"/>
</dbReference>